<keyword evidence="1" id="KW-0547">Nucleotide-binding</keyword>
<dbReference type="GO" id="GO:0016887">
    <property type="term" value="F:ATP hydrolysis activity"/>
    <property type="evidence" value="ECO:0007669"/>
    <property type="project" value="InterPro"/>
</dbReference>
<proteinExistence type="predicted"/>
<evidence type="ECO:0000313" key="4">
    <source>
        <dbReference type="EMBL" id="ALU28696.1"/>
    </source>
</evidence>
<dbReference type="Gene3D" id="3.40.50.300">
    <property type="entry name" value="P-loop containing nucleotide triphosphate hydrolases"/>
    <property type="match status" value="1"/>
</dbReference>
<protein>
    <submittedName>
        <fullName evidence="4">ABC transporter</fullName>
    </submittedName>
</protein>
<dbReference type="Proteomes" id="UP000065473">
    <property type="component" value="Chromosome"/>
</dbReference>
<reference evidence="6 7" key="1">
    <citation type="submission" date="2015-12" db="EMBL/GenBank/DDBJ databases">
        <title>A stable core within a dynamic pangenome in Sulfolobus acidocaldarius.</title>
        <authorList>
            <person name="Anderson R."/>
            <person name="Kouris A."/>
            <person name="Seward C."/>
            <person name="Campbell K."/>
            <person name="Whitaker R."/>
        </authorList>
    </citation>
    <scope>NUCLEOTIDE SEQUENCE [LARGE SCALE GENOMIC DNA]</scope>
    <source>
        <strain evidence="4 7">GG12-C01-09</strain>
        <strain evidence="5 6">NG05B_CO5_07</strain>
    </source>
</reference>
<dbReference type="SUPFAM" id="SSF52540">
    <property type="entry name" value="P-loop containing nucleoside triphosphate hydrolases"/>
    <property type="match status" value="1"/>
</dbReference>
<dbReference type="Proteomes" id="UP000060043">
    <property type="component" value="Chromosome"/>
</dbReference>
<dbReference type="GeneID" id="14551576"/>
<dbReference type="GO" id="GO:0005524">
    <property type="term" value="F:ATP binding"/>
    <property type="evidence" value="ECO:0007669"/>
    <property type="project" value="UniProtKB-KW"/>
</dbReference>
<dbReference type="InterPro" id="IPR003593">
    <property type="entry name" value="AAA+_ATPase"/>
</dbReference>
<organism evidence="4 7">
    <name type="scientific">Sulfolobus acidocaldarius</name>
    <dbReference type="NCBI Taxonomy" id="2285"/>
    <lineage>
        <taxon>Archaea</taxon>
        <taxon>Thermoproteota</taxon>
        <taxon>Thermoprotei</taxon>
        <taxon>Sulfolobales</taxon>
        <taxon>Sulfolobaceae</taxon>
        <taxon>Sulfolobus</taxon>
    </lineage>
</organism>
<dbReference type="PANTHER" id="PTHR43850:SF2">
    <property type="entry name" value="ABC TRANSPORTER ATP-BINDING PROTEIN MA_4021-RELATED"/>
    <property type="match status" value="1"/>
</dbReference>
<keyword evidence="2" id="KW-0067">ATP-binding</keyword>
<dbReference type="PROSITE" id="PS50893">
    <property type="entry name" value="ABC_TRANSPORTER_2"/>
    <property type="match status" value="1"/>
</dbReference>
<dbReference type="OMA" id="ICGIRDY"/>
<dbReference type="Pfam" id="PF00005">
    <property type="entry name" value="ABC_tran"/>
    <property type="match status" value="1"/>
</dbReference>
<evidence type="ECO:0000256" key="2">
    <source>
        <dbReference type="ARBA" id="ARBA00022840"/>
    </source>
</evidence>
<evidence type="ECO:0000313" key="5">
    <source>
        <dbReference type="EMBL" id="ALU31414.1"/>
    </source>
</evidence>
<evidence type="ECO:0000256" key="1">
    <source>
        <dbReference type="ARBA" id="ARBA00022741"/>
    </source>
</evidence>
<dbReference type="SMART" id="SM00382">
    <property type="entry name" value="AAA"/>
    <property type="match status" value="1"/>
</dbReference>
<evidence type="ECO:0000259" key="3">
    <source>
        <dbReference type="PROSITE" id="PS50893"/>
    </source>
</evidence>
<feature type="domain" description="ABC transporter" evidence="3">
    <location>
        <begin position="2"/>
        <end position="220"/>
    </location>
</feature>
<dbReference type="EMBL" id="CP013694">
    <property type="protein sequence ID" value="ALU28696.1"/>
    <property type="molecule type" value="Genomic_DNA"/>
</dbReference>
<name>A0A0U3GK01_9CREN</name>
<gene>
    <name evidence="4" type="ORF">ATY89_01140</name>
    <name evidence="5" type="ORF">ATZ20_04175</name>
</gene>
<dbReference type="PANTHER" id="PTHR43850">
    <property type="entry name" value="ABC TRANSPORTER ATP-BINDING PROTEIN MA_4021-RELATED"/>
    <property type="match status" value="1"/>
</dbReference>
<dbReference type="InterPro" id="IPR003439">
    <property type="entry name" value="ABC_transporter-like_ATP-bd"/>
</dbReference>
<dbReference type="AlphaFoldDB" id="A0A0U3GK01"/>
<sequence length="256" mass="28695">MIELKNVKVYGEKNKEIIRGVTLSLSNKTLLLGPNGSGKTTILRAICGIRDYDGSIKVDGMEVKRISRFTKLSCNLSEAYSLGLKLIDKLELLKEIKDLDISLAKNMLKEVGISNLNQNYYDLSSGQVVLFNTVLALASYPKQIIIDEPFENVDYAKRKVIINWLKEYGEEGLIVTHELDMLSSFEGYNLYLIFEGKTFGPIKVNEFLESSIVEGEDPSALTVVEIKGKKFSITIGKDRGDKIKNLNNIDKLYLGV</sequence>
<dbReference type="InterPro" id="IPR027417">
    <property type="entry name" value="P-loop_NTPase"/>
</dbReference>
<dbReference type="RefSeq" id="WP_011277925.1">
    <property type="nucleotide sequence ID" value="NZ_BHWZ01000002.1"/>
</dbReference>
<evidence type="ECO:0000313" key="6">
    <source>
        <dbReference type="Proteomes" id="UP000060043"/>
    </source>
</evidence>
<evidence type="ECO:0000313" key="7">
    <source>
        <dbReference type="Proteomes" id="UP000065473"/>
    </source>
</evidence>
<dbReference type="OrthoDB" id="18209at2157"/>
<dbReference type="EMBL" id="CP013695">
    <property type="protein sequence ID" value="ALU31414.1"/>
    <property type="molecule type" value="Genomic_DNA"/>
</dbReference>
<accession>A0A0U3GK01</accession>